<dbReference type="RefSeq" id="WP_153587069.1">
    <property type="nucleotide sequence ID" value="NZ_WJBU01000033.1"/>
</dbReference>
<evidence type="ECO:0000256" key="1">
    <source>
        <dbReference type="SAM" id="Phobius"/>
    </source>
</evidence>
<accession>A0A844B4Q2</accession>
<dbReference type="Proteomes" id="UP000487350">
    <property type="component" value="Unassembled WGS sequence"/>
</dbReference>
<comment type="caution">
    <text evidence="2">The sequence shown here is derived from an EMBL/GenBank/DDBJ whole genome shotgun (WGS) entry which is preliminary data.</text>
</comment>
<sequence length="169" mass="19445">MSYLRRLLRQFILGTLALVLIFEEWGWEQLSALIARLGRLPVFAWLERQIKALPPWGALAVFFVPALALLPVKLLALFLIGRSHPMLGLIVLLAAKVAGTAILARLFTLTQPALMRLAWFARWYPRWKSWKDSLIAQVKASQFWLAGARLKARVLQAWRERVKRFKAED</sequence>
<protein>
    <recommendedName>
        <fullName evidence="4">Transmembrane protein</fullName>
    </recommendedName>
</protein>
<reference evidence="2 3" key="1">
    <citation type="submission" date="2019-11" db="EMBL/GenBank/DDBJ databases">
        <title>Caenimonas koreensis gen. nov., sp. nov., isolated from activated sludge.</title>
        <authorList>
            <person name="Seung H.R."/>
        </authorList>
    </citation>
    <scope>NUCLEOTIDE SEQUENCE [LARGE SCALE GENOMIC DNA]</scope>
    <source>
        <strain evidence="2 3">EMB320</strain>
    </source>
</reference>
<proteinExistence type="predicted"/>
<evidence type="ECO:0000313" key="2">
    <source>
        <dbReference type="EMBL" id="MRD49778.1"/>
    </source>
</evidence>
<dbReference type="EMBL" id="WJBU01000033">
    <property type="protein sequence ID" value="MRD49778.1"/>
    <property type="molecule type" value="Genomic_DNA"/>
</dbReference>
<gene>
    <name evidence="2" type="ORF">GHT07_21120</name>
</gene>
<organism evidence="2 3">
    <name type="scientific">Caenimonas koreensis DSM 17982</name>
    <dbReference type="NCBI Taxonomy" id="1121255"/>
    <lineage>
        <taxon>Bacteria</taxon>
        <taxon>Pseudomonadati</taxon>
        <taxon>Pseudomonadota</taxon>
        <taxon>Betaproteobacteria</taxon>
        <taxon>Burkholderiales</taxon>
        <taxon>Comamonadaceae</taxon>
        <taxon>Caenimonas</taxon>
    </lineage>
</organism>
<dbReference type="AlphaFoldDB" id="A0A844B4Q2"/>
<feature type="transmembrane region" description="Helical" evidence="1">
    <location>
        <begin position="56"/>
        <end position="80"/>
    </location>
</feature>
<dbReference type="OrthoDB" id="8900679at2"/>
<keyword evidence="1" id="KW-0472">Membrane</keyword>
<feature type="transmembrane region" description="Helical" evidence="1">
    <location>
        <begin position="87"/>
        <end position="107"/>
    </location>
</feature>
<evidence type="ECO:0000313" key="3">
    <source>
        <dbReference type="Proteomes" id="UP000487350"/>
    </source>
</evidence>
<keyword evidence="3" id="KW-1185">Reference proteome</keyword>
<name>A0A844B4Q2_9BURK</name>
<evidence type="ECO:0008006" key="4">
    <source>
        <dbReference type="Google" id="ProtNLM"/>
    </source>
</evidence>
<keyword evidence="1" id="KW-1133">Transmembrane helix</keyword>
<keyword evidence="1" id="KW-0812">Transmembrane</keyword>